<dbReference type="Pfam" id="PF14832">
    <property type="entry name" value="Tautomerase_3"/>
    <property type="match status" value="1"/>
</dbReference>
<evidence type="ECO:0000313" key="2">
    <source>
        <dbReference type="EMBL" id="KAF5871192.1"/>
    </source>
</evidence>
<dbReference type="EMBL" id="JABFCT010000012">
    <property type="protein sequence ID" value="KAF5871192.1"/>
    <property type="molecule type" value="Genomic_DNA"/>
</dbReference>
<keyword evidence="3" id="KW-1185">Reference proteome</keyword>
<comment type="caution">
    <text evidence="2">The sequence shown here is derived from an EMBL/GenBank/DDBJ whole genome shotgun (WGS) entry which is preliminary data.</text>
</comment>
<sequence length="146" mass="17187">MPFWVIYHPKHVFDDEKSKKSLSQDITKLYTDIGLPAFYVVIVFTEVSDVNMYVGGDQTTTPFIRIVVDHIAVRMEDPKNYADWTSKVDDALKPHIENKGYNWEYHIDETERRLWKVNGMYAPPFGSQPEKAWVAENKPLYWEETK</sequence>
<dbReference type="AlphaFoldDB" id="A0A8H6APC4"/>
<dbReference type="Proteomes" id="UP000531561">
    <property type="component" value="Unassembled WGS sequence"/>
</dbReference>
<accession>A0A8H6APC4</accession>
<name>A0A8H6APC4_9HELO</name>
<proteinExistence type="predicted"/>
<dbReference type="OrthoDB" id="2129288at2759"/>
<dbReference type="Gene3D" id="3.30.429.10">
    <property type="entry name" value="Macrophage Migration Inhibitory Factor"/>
    <property type="match status" value="1"/>
</dbReference>
<dbReference type="GeneID" id="59261768"/>
<dbReference type="RefSeq" id="XP_037190139.1">
    <property type="nucleotide sequence ID" value="XM_037338076.1"/>
</dbReference>
<dbReference type="InterPro" id="IPR014347">
    <property type="entry name" value="Tautomerase/MIF_sf"/>
</dbReference>
<protein>
    <recommendedName>
        <fullName evidence="1">Tautomerase cis-CaaD-like domain-containing protein</fullName>
    </recommendedName>
</protein>
<gene>
    <name evidence="2" type="ORF">Bfra_007705</name>
</gene>
<evidence type="ECO:0000259" key="1">
    <source>
        <dbReference type="Pfam" id="PF14832"/>
    </source>
</evidence>
<evidence type="ECO:0000313" key="3">
    <source>
        <dbReference type="Proteomes" id="UP000531561"/>
    </source>
</evidence>
<reference evidence="2 3" key="1">
    <citation type="journal article" date="2020" name="Phytopathology">
        <title>A high-quality genome resource of Botrytis fragariae, a new and rapidly spreading fungal pathogen causing strawberry gray mold in the U.S.A.</title>
        <authorList>
            <person name="Wu Y."/>
            <person name="Saski C.A."/>
            <person name="Schnabel G."/>
            <person name="Xiao S."/>
            <person name="Hu M."/>
        </authorList>
    </citation>
    <scope>NUCLEOTIDE SEQUENCE [LARGE SCALE GENOMIC DNA]</scope>
    <source>
        <strain evidence="2 3">BVB16</strain>
    </source>
</reference>
<feature type="domain" description="Tautomerase cis-CaaD-like" evidence="1">
    <location>
        <begin position="1"/>
        <end position="138"/>
    </location>
</feature>
<dbReference type="InterPro" id="IPR028116">
    <property type="entry name" value="Cis-CaaD-like"/>
</dbReference>
<organism evidence="2 3">
    <name type="scientific">Botrytis fragariae</name>
    <dbReference type="NCBI Taxonomy" id="1964551"/>
    <lineage>
        <taxon>Eukaryota</taxon>
        <taxon>Fungi</taxon>
        <taxon>Dikarya</taxon>
        <taxon>Ascomycota</taxon>
        <taxon>Pezizomycotina</taxon>
        <taxon>Leotiomycetes</taxon>
        <taxon>Helotiales</taxon>
        <taxon>Sclerotiniaceae</taxon>
        <taxon>Botrytis</taxon>
    </lineage>
</organism>